<dbReference type="EMBL" id="CAJHCP010000012">
    <property type="protein sequence ID" value="CAD6552143.1"/>
    <property type="molecule type" value="Genomic_DNA"/>
</dbReference>
<name>A0ABN7I429_9BURK</name>
<evidence type="ECO:0000256" key="3">
    <source>
        <dbReference type="ARBA" id="ARBA00023274"/>
    </source>
</evidence>
<sequence>MRRFKRTIEKNGGLTELSACGYYEKLTAERERKKEAAVKRHFKRLRGSDAVKEVLQILALPRFRLNGAATSNRWRRSRCRHRNTALRASRQGRIHYAYCANPLEEAVPKRVFVLMQWVIQATRPVSQISTHSGE</sequence>
<dbReference type="InterPro" id="IPR038380">
    <property type="entry name" value="Ribosomal_bS21_sf"/>
</dbReference>
<evidence type="ECO:0000256" key="1">
    <source>
        <dbReference type="ARBA" id="ARBA00006640"/>
    </source>
</evidence>
<keyword evidence="6" id="KW-1185">Reference proteome</keyword>
<dbReference type="Gene3D" id="1.20.5.1150">
    <property type="entry name" value="Ribosomal protein S8"/>
    <property type="match status" value="1"/>
</dbReference>
<dbReference type="Pfam" id="PF01165">
    <property type="entry name" value="Ribosomal_S21"/>
    <property type="match status" value="1"/>
</dbReference>
<comment type="similarity">
    <text evidence="1">Belongs to the bacterial ribosomal protein bS21 family.</text>
</comment>
<reference evidence="5 6" key="1">
    <citation type="submission" date="2020-10" db="EMBL/GenBank/DDBJ databases">
        <authorList>
            <person name="Peeters C."/>
        </authorList>
    </citation>
    <scope>NUCLEOTIDE SEQUENCE [LARGE SCALE GENOMIC DNA]</scope>
    <source>
        <strain evidence="5 6">LMG 28140</strain>
    </source>
</reference>
<organism evidence="5 6">
    <name type="scientific">Paraburkholderia metrosideri</name>
    <dbReference type="NCBI Taxonomy" id="580937"/>
    <lineage>
        <taxon>Bacteria</taxon>
        <taxon>Pseudomonadati</taxon>
        <taxon>Pseudomonadota</taxon>
        <taxon>Betaproteobacteria</taxon>
        <taxon>Burkholderiales</taxon>
        <taxon>Burkholderiaceae</taxon>
        <taxon>Paraburkholderia</taxon>
    </lineage>
</organism>
<protein>
    <recommendedName>
        <fullName evidence="4">Small ribosomal subunit protein bS21</fullName>
    </recommendedName>
</protein>
<comment type="caution">
    <text evidence="5">The sequence shown here is derived from an EMBL/GenBank/DDBJ whole genome shotgun (WGS) entry which is preliminary data.</text>
</comment>
<proteinExistence type="inferred from homology"/>
<dbReference type="InterPro" id="IPR001911">
    <property type="entry name" value="Ribosomal_bS21"/>
</dbReference>
<dbReference type="Proteomes" id="UP000598032">
    <property type="component" value="Unassembled WGS sequence"/>
</dbReference>
<keyword evidence="2" id="KW-0689">Ribosomal protein</keyword>
<keyword evidence="3" id="KW-0687">Ribonucleoprotein</keyword>
<evidence type="ECO:0000256" key="4">
    <source>
        <dbReference type="ARBA" id="ARBA00035135"/>
    </source>
</evidence>
<evidence type="ECO:0000313" key="6">
    <source>
        <dbReference type="Proteomes" id="UP000598032"/>
    </source>
</evidence>
<gene>
    <name evidence="5" type="ORF">LMG28140_05095</name>
</gene>
<evidence type="ECO:0000256" key="2">
    <source>
        <dbReference type="ARBA" id="ARBA00022980"/>
    </source>
</evidence>
<evidence type="ECO:0000313" key="5">
    <source>
        <dbReference type="EMBL" id="CAD6552143.1"/>
    </source>
</evidence>
<accession>A0ABN7I429</accession>
<dbReference type="NCBIfam" id="TIGR00030">
    <property type="entry name" value="S21p"/>
    <property type="match status" value="1"/>
</dbReference>